<dbReference type="FunFam" id="3.30.63.10:FF:000002">
    <property type="entry name" value="Guanylate kinase 1"/>
    <property type="match status" value="1"/>
</dbReference>
<evidence type="ECO:0000256" key="7">
    <source>
        <dbReference type="ARBA" id="ARBA00022777"/>
    </source>
</evidence>
<dbReference type="RefSeq" id="WP_007156421.1">
    <property type="nucleotide sequence ID" value="NZ_CAUQIH010000032.1"/>
</dbReference>
<dbReference type="GeneID" id="85015824"/>
<dbReference type="AlphaFoldDB" id="A0A7W9SJ22"/>
<dbReference type="GO" id="GO:0005829">
    <property type="term" value="C:cytosol"/>
    <property type="evidence" value="ECO:0007669"/>
    <property type="project" value="TreeGrafter"/>
</dbReference>
<keyword evidence="6 11" id="KW-0547">Nucleotide-binding</keyword>
<evidence type="ECO:0000313" key="14">
    <source>
        <dbReference type="EMBL" id="MBF1305883.1"/>
    </source>
</evidence>
<dbReference type="SUPFAM" id="SSF52540">
    <property type="entry name" value="P-loop containing nucleoside triphosphate hydrolases"/>
    <property type="match status" value="1"/>
</dbReference>
<gene>
    <name evidence="11 14" type="primary">gmk</name>
    <name evidence="13" type="ORF">HNQ46_002311</name>
    <name evidence="14" type="ORF">HXM91_08585</name>
</gene>
<dbReference type="InterPro" id="IPR008144">
    <property type="entry name" value="Guanylate_kin-like_dom"/>
</dbReference>
<evidence type="ECO:0000256" key="6">
    <source>
        <dbReference type="ARBA" id="ARBA00022741"/>
    </source>
</evidence>
<proteinExistence type="inferred from homology"/>
<evidence type="ECO:0000256" key="10">
    <source>
        <dbReference type="ARBA" id="ARBA00048594"/>
    </source>
</evidence>
<comment type="caution">
    <text evidence="13">The sequence shown here is derived from an EMBL/GenBank/DDBJ whole genome shotgun (WGS) entry which is preliminary data.</text>
</comment>
<evidence type="ECO:0000313" key="15">
    <source>
        <dbReference type="Proteomes" id="UP000522163"/>
    </source>
</evidence>
<evidence type="ECO:0000259" key="12">
    <source>
        <dbReference type="PROSITE" id="PS50052"/>
    </source>
</evidence>
<dbReference type="Proteomes" id="UP000522163">
    <property type="component" value="Unassembled WGS sequence"/>
</dbReference>
<dbReference type="SMART" id="SM00072">
    <property type="entry name" value="GuKc"/>
    <property type="match status" value="1"/>
</dbReference>
<dbReference type="GO" id="GO:0004385">
    <property type="term" value="F:GMP kinase activity"/>
    <property type="evidence" value="ECO:0007669"/>
    <property type="project" value="UniProtKB-UniRule"/>
</dbReference>
<dbReference type="PANTHER" id="PTHR23117">
    <property type="entry name" value="GUANYLATE KINASE-RELATED"/>
    <property type="match status" value="1"/>
</dbReference>
<dbReference type="Gene3D" id="3.30.63.10">
    <property type="entry name" value="Guanylate Kinase phosphate binding domain"/>
    <property type="match status" value="1"/>
</dbReference>
<dbReference type="GO" id="GO:0005524">
    <property type="term" value="F:ATP binding"/>
    <property type="evidence" value="ECO:0007669"/>
    <property type="project" value="UniProtKB-UniRule"/>
</dbReference>
<dbReference type="PROSITE" id="PS00856">
    <property type="entry name" value="GUANYLATE_KINASE_1"/>
    <property type="match status" value="1"/>
</dbReference>
<keyword evidence="5 11" id="KW-0808">Transferase</keyword>
<dbReference type="Gene3D" id="3.40.50.300">
    <property type="entry name" value="P-loop containing nucleotide triphosphate hydrolases"/>
    <property type="match status" value="1"/>
</dbReference>
<sequence length="216" mass="24594">MEKHKEKGILVVVSGFSGAGKGTIMKNLTRKYDNYALSISATTRAARPGEEEGKSYFFVSKDRFEEMIDRDELVEYAKYVDNYYGTPRKFVEDCLNEGKDVILEIEIQGALKIKKKFPDSLLIFMAPPSAEELRARLIGRNTEDEATVNKRLSRAIVEAEGVEAYDYILVNADIDTCTEKLHNLIRASHDRAEVHLDLIEEIRKDLRRIEDATSNV</sequence>
<name>A0A7W9SJ22_9FIRM</name>
<comment type="similarity">
    <text evidence="2 11">Belongs to the guanylate kinase family.</text>
</comment>
<evidence type="ECO:0000256" key="9">
    <source>
        <dbReference type="ARBA" id="ARBA00030128"/>
    </source>
</evidence>
<evidence type="ECO:0000256" key="11">
    <source>
        <dbReference type="HAMAP-Rule" id="MF_00328"/>
    </source>
</evidence>
<dbReference type="EMBL" id="JACHHH010000014">
    <property type="protein sequence ID" value="MBB6042315.1"/>
    <property type="molecule type" value="Genomic_DNA"/>
</dbReference>
<dbReference type="InterPro" id="IPR008145">
    <property type="entry name" value="GK/Ca_channel_bsu"/>
</dbReference>
<reference evidence="13 15" key="2">
    <citation type="submission" date="2020-08" db="EMBL/GenBank/DDBJ databases">
        <title>Genomic Encyclopedia of Type Strains, Phase IV (KMG-IV): sequencing the most valuable type-strain genomes for metagenomic binning, comparative biology and taxonomic classification.</title>
        <authorList>
            <person name="Goeker M."/>
        </authorList>
    </citation>
    <scope>NUCLEOTIDE SEQUENCE [LARGE SCALE GENOMIC DNA]</scope>
    <source>
        <strain evidence="13 15">DSM 17245</strain>
    </source>
</reference>
<dbReference type="CDD" id="cd00071">
    <property type="entry name" value="GMPK"/>
    <property type="match status" value="1"/>
</dbReference>
<evidence type="ECO:0000256" key="4">
    <source>
        <dbReference type="ARBA" id="ARBA00016296"/>
    </source>
</evidence>
<evidence type="ECO:0000313" key="13">
    <source>
        <dbReference type="EMBL" id="MBB6042315.1"/>
    </source>
</evidence>
<dbReference type="HAMAP" id="MF_00328">
    <property type="entry name" value="Guanylate_kinase"/>
    <property type="match status" value="1"/>
</dbReference>
<dbReference type="PROSITE" id="PS50052">
    <property type="entry name" value="GUANYLATE_KINASE_2"/>
    <property type="match status" value="1"/>
</dbReference>
<reference evidence="14" key="1">
    <citation type="submission" date="2020-04" db="EMBL/GenBank/DDBJ databases">
        <title>Deep metagenomics examines the oral microbiome during advanced dental caries in children, revealing novel taxa and co-occurrences with host molecules.</title>
        <authorList>
            <person name="Baker J.L."/>
            <person name="Morton J.T."/>
            <person name="Dinis M."/>
            <person name="Alvarez R."/>
            <person name="Tran N.C."/>
            <person name="Knight R."/>
            <person name="Edlund A."/>
        </authorList>
    </citation>
    <scope>NUCLEOTIDE SEQUENCE</scope>
    <source>
        <strain evidence="14">JCVI_48_bin.5</strain>
    </source>
</reference>
<keyword evidence="11" id="KW-0963">Cytoplasm</keyword>
<evidence type="ECO:0000256" key="1">
    <source>
        <dbReference type="ARBA" id="ARBA00003531"/>
    </source>
</evidence>
<dbReference type="EMBL" id="JABZRB010000303">
    <property type="protein sequence ID" value="MBF1305883.1"/>
    <property type="molecule type" value="Genomic_DNA"/>
</dbReference>
<comment type="function">
    <text evidence="1 11">Essential for recycling GMP and indirectly, cGMP.</text>
</comment>
<evidence type="ECO:0000256" key="5">
    <source>
        <dbReference type="ARBA" id="ARBA00022679"/>
    </source>
</evidence>
<dbReference type="InterPro" id="IPR027417">
    <property type="entry name" value="P-loop_NTPase"/>
</dbReference>
<comment type="subcellular location">
    <subcellularLocation>
        <location evidence="11">Cytoplasm</location>
    </subcellularLocation>
</comment>
<evidence type="ECO:0000256" key="2">
    <source>
        <dbReference type="ARBA" id="ARBA00005790"/>
    </source>
</evidence>
<dbReference type="NCBIfam" id="TIGR03263">
    <property type="entry name" value="guanyl_kin"/>
    <property type="match status" value="1"/>
</dbReference>
<organism evidence="13 15">
    <name type="scientific">Oribacterium sinus</name>
    <dbReference type="NCBI Taxonomy" id="237576"/>
    <lineage>
        <taxon>Bacteria</taxon>
        <taxon>Bacillati</taxon>
        <taxon>Bacillota</taxon>
        <taxon>Clostridia</taxon>
        <taxon>Lachnospirales</taxon>
        <taxon>Lachnospiraceae</taxon>
        <taxon>Oribacterium</taxon>
    </lineage>
</organism>
<feature type="domain" description="Guanylate kinase-like" evidence="12">
    <location>
        <begin position="8"/>
        <end position="186"/>
    </location>
</feature>
<keyword evidence="8 11" id="KW-0067">ATP-binding</keyword>
<feature type="binding site" evidence="11">
    <location>
        <begin position="15"/>
        <end position="22"/>
    </location>
    <ligand>
        <name>ATP</name>
        <dbReference type="ChEBI" id="CHEBI:30616"/>
    </ligand>
</feature>
<protein>
    <recommendedName>
        <fullName evidence="4 11">Guanylate kinase</fullName>
        <ecNumber evidence="3 11">2.7.4.8</ecNumber>
    </recommendedName>
    <alternativeName>
        <fullName evidence="9 11">GMP kinase</fullName>
    </alternativeName>
</protein>
<keyword evidence="7 11" id="KW-0418">Kinase</keyword>
<dbReference type="InterPro" id="IPR017665">
    <property type="entry name" value="Guanylate_kinase"/>
</dbReference>
<dbReference type="PANTHER" id="PTHR23117:SF13">
    <property type="entry name" value="GUANYLATE KINASE"/>
    <property type="match status" value="1"/>
</dbReference>
<dbReference type="Proteomes" id="UP000780721">
    <property type="component" value="Unassembled WGS sequence"/>
</dbReference>
<dbReference type="Pfam" id="PF00625">
    <property type="entry name" value="Guanylate_kin"/>
    <property type="match status" value="1"/>
</dbReference>
<accession>A0A7W9SJ22</accession>
<dbReference type="InterPro" id="IPR020590">
    <property type="entry name" value="Guanylate_kinase_CS"/>
</dbReference>
<comment type="catalytic activity">
    <reaction evidence="10 11">
        <text>GMP + ATP = GDP + ADP</text>
        <dbReference type="Rhea" id="RHEA:20780"/>
        <dbReference type="ChEBI" id="CHEBI:30616"/>
        <dbReference type="ChEBI" id="CHEBI:58115"/>
        <dbReference type="ChEBI" id="CHEBI:58189"/>
        <dbReference type="ChEBI" id="CHEBI:456216"/>
        <dbReference type="EC" id="2.7.4.8"/>
    </reaction>
</comment>
<dbReference type="EC" id="2.7.4.8" evidence="3 11"/>
<evidence type="ECO:0000256" key="8">
    <source>
        <dbReference type="ARBA" id="ARBA00022840"/>
    </source>
</evidence>
<evidence type="ECO:0000256" key="3">
    <source>
        <dbReference type="ARBA" id="ARBA00012961"/>
    </source>
</evidence>